<keyword evidence="9" id="KW-1185">Reference proteome</keyword>
<keyword evidence="6" id="KW-0812">Transmembrane</keyword>
<feature type="transmembrane region" description="Helical" evidence="6">
    <location>
        <begin position="34"/>
        <end position="55"/>
    </location>
</feature>
<dbReference type="SUPFAM" id="SSF47384">
    <property type="entry name" value="Homodimeric domain of signal transducing histidine kinase"/>
    <property type="match status" value="1"/>
</dbReference>
<keyword evidence="6" id="KW-1133">Transmembrane helix</keyword>
<dbReference type="SMART" id="SM00091">
    <property type="entry name" value="PAS"/>
    <property type="match status" value="2"/>
</dbReference>
<feature type="domain" description="PAS" evidence="7">
    <location>
        <begin position="205"/>
        <end position="250"/>
    </location>
</feature>
<dbReference type="CDD" id="cd00130">
    <property type="entry name" value="PAS"/>
    <property type="match status" value="1"/>
</dbReference>
<dbReference type="Gene3D" id="3.30.450.20">
    <property type="entry name" value="PAS domain"/>
    <property type="match status" value="2"/>
</dbReference>
<keyword evidence="6" id="KW-0472">Membrane</keyword>
<dbReference type="RefSeq" id="WP_245131243.1">
    <property type="nucleotide sequence ID" value="NZ_JALJEJ010000007.1"/>
</dbReference>
<comment type="caution">
    <text evidence="8">The sequence shown here is derived from an EMBL/GenBank/DDBJ whole genome shotgun (WGS) entry which is preliminary data.</text>
</comment>
<gene>
    <name evidence="8" type="ORF">MUY27_15050</name>
</gene>
<dbReference type="InterPro" id="IPR036097">
    <property type="entry name" value="HisK_dim/P_sf"/>
</dbReference>
<dbReference type="InterPro" id="IPR000014">
    <property type="entry name" value="PAS"/>
</dbReference>
<feature type="transmembrane region" description="Helical" evidence="6">
    <location>
        <begin position="134"/>
        <end position="152"/>
    </location>
</feature>
<keyword evidence="3" id="KW-0597">Phosphoprotein</keyword>
<dbReference type="Pfam" id="PF20969">
    <property type="entry name" value="MASE11"/>
    <property type="match status" value="1"/>
</dbReference>
<feature type="transmembrane region" description="Helical" evidence="6">
    <location>
        <begin position="172"/>
        <end position="192"/>
    </location>
</feature>
<dbReference type="AlphaFoldDB" id="A0A9X2B9U0"/>
<accession>A0A9X2B9U0</accession>
<feature type="transmembrane region" description="Helical" evidence="6">
    <location>
        <begin position="61"/>
        <end position="84"/>
    </location>
</feature>
<evidence type="ECO:0000313" key="9">
    <source>
        <dbReference type="Proteomes" id="UP001139450"/>
    </source>
</evidence>
<evidence type="ECO:0000256" key="3">
    <source>
        <dbReference type="ARBA" id="ARBA00022553"/>
    </source>
</evidence>
<organism evidence="8 9">
    <name type="scientific">Mucilaginibacter straminoryzae</name>
    <dbReference type="NCBI Taxonomy" id="2932774"/>
    <lineage>
        <taxon>Bacteria</taxon>
        <taxon>Pseudomonadati</taxon>
        <taxon>Bacteroidota</taxon>
        <taxon>Sphingobacteriia</taxon>
        <taxon>Sphingobacteriales</taxon>
        <taxon>Sphingobacteriaceae</taxon>
        <taxon>Mucilaginibacter</taxon>
    </lineage>
</organism>
<dbReference type="Gene3D" id="1.10.287.130">
    <property type="match status" value="1"/>
</dbReference>
<dbReference type="InterPro" id="IPR052162">
    <property type="entry name" value="Sensor_kinase/Photoreceptor"/>
</dbReference>
<dbReference type="InterPro" id="IPR048437">
    <property type="entry name" value="MASE11"/>
</dbReference>
<dbReference type="PANTHER" id="PTHR43304">
    <property type="entry name" value="PHYTOCHROME-LIKE PROTEIN CPH1"/>
    <property type="match status" value="1"/>
</dbReference>
<feature type="transmembrane region" description="Helical" evidence="6">
    <location>
        <begin position="91"/>
        <end position="107"/>
    </location>
</feature>
<keyword evidence="4" id="KW-0808">Transferase</keyword>
<evidence type="ECO:0000256" key="5">
    <source>
        <dbReference type="ARBA" id="ARBA00022777"/>
    </source>
</evidence>
<sequence length="526" mass="60549">MGILWQRYTRLVAKRVLQNNQPGDDIAGWQNQLFCYYITICVPASLIALIPGLILTATHGFFKVAVVDITCFIFKVILAFSSAFTIRQKKIGSIIIAYILAATLIFYRGYQGVGDFYLFIIPILAALILSRRFAWLAVLSNLSLILGFALLIERKIVTPAADHQYTAGLWIARNANLLFIDVVFVGLIAYVFRSLHENASRQYQLRHYYYNLFEASPSPMWVVDPDTGNFLDVNNSSLDQYGYERSEFLNLNISAIRTADSDESIQQILAEIRLTGHFSAPLMKHRKKDGNVIDVRIDCNLIDYYGKPACLVLARDITEQRAAEKRTSESEFNLRAILDSSLQGYTLLDRQGYIKAFNSKVFDFSIDQNTFRYQIGKHIFEYMEAERQPAFKQMLEKAYRGEIVEYDREYPREGMPSLWINYMLTPVIEAEQVVGACLIGRDISQIKNHIHTIEEQNKLLMQISWTQSHLVRAPLVRLLALADLLRYEQVEDEQRKMTRFIHESAQELDQTIQKIASITDLNRNER</sequence>
<evidence type="ECO:0000259" key="7">
    <source>
        <dbReference type="PROSITE" id="PS50112"/>
    </source>
</evidence>
<proteinExistence type="predicted"/>
<name>A0A9X2B9U0_9SPHI</name>
<evidence type="ECO:0000256" key="2">
    <source>
        <dbReference type="ARBA" id="ARBA00012438"/>
    </source>
</evidence>
<evidence type="ECO:0000313" key="8">
    <source>
        <dbReference type="EMBL" id="MCJ8211034.1"/>
    </source>
</evidence>
<dbReference type="SUPFAM" id="SSF55785">
    <property type="entry name" value="PYP-like sensor domain (PAS domain)"/>
    <property type="match status" value="2"/>
</dbReference>
<dbReference type="EC" id="2.7.13.3" evidence="2"/>
<evidence type="ECO:0000256" key="1">
    <source>
        <dbReference type="ARBA" id="ARBA00000085"/>
    </source>
</evidence>
<evidence type="ECO:0000256" key="4">
    <source>
        <dbReference type="ARBA" id="ARBA00022679"/>
    </source>
</evidence>
<dbReference type="PROSITE" id="PS50112">
    <property type="entry name" value="PAS"/>
    <property type="match status" value="1"/>
</dbReference>
<dbReference type="InterPro" id="IPR035965">
    <property type="entry name" value="PAS-like_dom_sf"/>
</dbReference>
<dbReference type="Proteomes" id="UP001139450">
    <property type="component" value="Unassembled WGS sequence"/>
</dbReference>
<comment type="catalytic activity">
    <reaction evidence="1">
        <text>ATP + protein L-histidine = ADP + protein N-phospho-L-histidine.</text>
        <dbReference type="EC" id="2.7.13.3"/>
    </reaction>
</comment>
<dbReference type="EMBL" id="JALJEJ010000007">
    <property type="protein sequence ID" value="MCJ8211034.1"/>
    <property type="molecule type" value="Genomic_DNA"/>
</dbReference>
<dbReference type="PANTHER" id="PTHR43304:SF1">
    <property type="entry name" value="PAC DOMAIN-CONTAINING PROTEIN"/>
    <property type="match status" value="1"/>
</dbReference>
<reference evidence="8" key="1">
    <citation type="submission" date="2022-04" db="EMBL/GenBank/DDBJ databases">
        <title>Mucilaginibacter sp. RS28 isolated from freshwater.</title>
        <authorList>
            <person name="Ko S.-R."/>
        </authorList>
    </citation>
    <scope>NUCLEOTIDE SEQUENCE</scope>
    <source>
        <strain evidence="8">RS28</strain>
    </source>
</reference>
<dbReference type="Pfam" id="PF13426">
    <property type="entry name" value="PAS_9"/>
    <property type="match status" value="1"/>
</dbReference>
<dbReference type="GO" id="GO:0000155">
    <property type="term" value="F:phosphorelay sensor kinase activity"/>
    <property type="evidence" value="ECO:0007669"/>
    <property type="project" value="InterPro"/>
</dbReference>
<evidence type="ECO:0000256" key="6">
    <source>
        <dbReference type="SAM" id="Phobius"/>
    </source>
</evidence>
<protein>
    <recommendedName>
        <fullName evidence="2">histidine kinase</fullName>
        <ecNumber evidence="2">2.7.13.3</ecNumber>
    </recommendedName>
</protein>
<dbReference type="NCBIfam" id="TIGR00229">
    <property type="entry name" value="sensory_box"/>
    <property type="match status" value="2"/>
</dbReference>
<keyword evidence="5" id="KW-0418">Kinase</keyword>